<dbReference type="InterPro" id="IPR019335">
    <property type="entry name" value="COG7"/>
</dbReference>
<evidence type="ECO:0000313" key="10">
    <source>
        <dbReference type="Proteomes" id="UP000256970"/>
    </source>
</evidence>
<evidence type="ECO:0000256" key="5">
    <source>
        <dbReference type="ARBA" id="ARBA00022927"/>
    </source>
</evidence>
<dbReference type="GO" id="GO:0006890">
    <property type="term" value="P:retrograde vesicle-mediated transport, Golgi to endoplasmic reticulum"/>
    <property type="evidence" value="ECO:0007669"/>
    <property type="project" value="TreeGrafter"/>
</dbReference>
<keyword evidence="10" id="KW-1185">Reference proteome</keyword>
<gene>
    <name evidence="9" type="ORF">BQ4739_LOCUS2136</name>
</gene>
<accession>A0A383V7S1</accession>
<dbReference type="AlphaFoldDB" id="A0A383V7S1"/>
<proteinExistence type="inferred from homology"/>
<dbReference type="EMBL" id="FNXT01000161">
    <property type="protein sequence ID" value="SZX61637.1"/>
    <property type="molecule type" value="Genomic_DNA"/>
</dbReference>
<evidence type="ECO:0000256" key="6">
    <source>
        <dbReference type="ARBA" id="ARBA00023034"/>
    </source>
</evidence>
<name>A0A383V7S1_TETOB</name>
<dbReference type="PANTHER" id="PTHR21443:SF0">
    <property type="entry name" value="CONSERVED OLIGOMERIC GOLGI COMPLEX SUBUNIT 7"/>
    <property type="match status" value="1"/>
</dbReference>
<keyword evidence="7" id="KW-0472">Membrane</keyword>
<evidence type="ECO:0000256" key="1">
    <source>
        <dbReference type="ARBA" id="ARBA00004395"/>
    </source>
</evidence>
<sequence length="874" mass="87614">MTDLAAFAEEGFDPKAWINEACAGKPPTEPLERFLAELEMRLQLGAEEVEGGLSEVCGAALRRVPFALQEVGRLRGDVGALQEVGRLRGDVGALQATTRGLLGSVAADAEAAAASAAPLAALHTARTNMEAGCATLREAAELSGAFRRVEEVFSAGDLPRVADMLRSMARSLALVGDVPEFREGRGRLAGLEDRLQRRVEGRLADGLQANASQEVSSLAALLLAVGRYNSLEAAYVASRMPLVAALWDEAAAMLAGGSAAAAAAAAGSGAGGLGGGWLLLLYNGLMGLLEGDAAWLAGCLPGQQRQLLVAVTVAAFEKLNKSLREKLAALHSSRLLAGLLGDALLAARRLRELLAAAAPAAAAGDKDGSADGAVVLKLLRLALEPVEQQISRYTSLEEPVISAALSAPLPINTAASAANPKGPSPGSAADSAAAAAAAAAAADAEELEQDVAQKLAAAVSAAFAALWGVVERCMQLTGGTELPGLLASLDKQLAGYLQRLQAAVGIINGRYTRLAAAASPAADISVMLQLVLLARHISSKLNALETHLRSTLAQTIPRLQALAAAGLPPVGLTSAAAAATGQQQQQGAPAAAAAAAAELLPLRLAAFPNKLPPLAKLQAAAASSRFMSLPSATVAGGALCEAISAAVYDALLAPVVAALAPLPGLPDWAGAGSGMGVMPGAGAVVPSFSAYPLPAVTAVGEYLMALPQQLEVLMGDEAAAAGGSGQEAAALQAEAAEGDELAAEWLDKVVRGAGLLYAEALLQIKSLSPSGGAQLAADAEYIANVMAALAVAPPPALVTAQLFAAAPADAFGSLAEGAVAGGSADIKVLKAIAAMRGIEWSEAAATAAAAAASVSQDSAAAAAAQQRAAGEELQ</sequence>
<protein>
    <recommendedName>
        <fullName evidence="3">Conserved oligomeric Golgi complex subunit 7</fullName>
    </recommendedName>
    <alternativeName>
        <fullName evidence="8">Component of oligomeric Golgi complex 7</fullName>
    </alternativeName>
</protein>
<dbReference type="GO" id="GO:0006886">
    <property type="term" value="P:intracellular protein transport"/>
    <property type="evidence" value="ECO:0007669"/>
    <property type="project" value="InterPro"/>
</dbReference>
<dbReference type="Proteomes" id="UP000256970">
    <property type="component" value="Unassembled WGS sequence"/>
</dbReference>
<evidence type="ECO:0000256" key="8">
    <source>
        <dbReference type="ARBA" id="ARBA00031345"/>
    </source>
</evidence>
<reference evidence="9 10" key="1">
    <citation type="submission" date="2016-10" db="EMBL/GenBank/DDBJ databases">
        <authorList>
            <person name="Cai Z."/>
        </authorList>
    </citation>
    <scope>NUCLEOTIDE SEQUENCE [LARGE SCALE GENOMIC DNA]</scope>
</reference>
<keyword evidence="4" id="KW-0813">Transport</keyword>
<dbReference type="GO" id="GO:0017119">
    <property type="term" value="C:Golgi transport complex"/>
    <property type="evidence" value="ECO:0007669"/>
    <property type="project" value="InterPro"/>
</dbReference>
<evidence type="ECO:0000256" key="2">
    <source>
        <dbReference type="ARBA" id="ARBA00005831"/>
    </source>
</evidence>
<comment type="similarity">
    <text evidence="2">Belongs to the COG7 family.</text>
</comment>
<dbReference type="GO" id="GO:0007030">
    <property type="term" value="P:Golgi organization"/>
    <property type="evidence" value="ECO:0007669"/>
    <property type="project" value="TreeGrafter"/>
</dbReference>
<keyword evidence="6" id="KW-0333">Golgi apparatus</keyword>
<evidence type="ECO:0000256" key="7">
    <source>
        <dbReference type="ARBA" id="ARBA00023136"/>
    </source>
</evidence>
<organism evidence="9 10">
    <name type="scientific">Tetradesmus obliquus</name>
    <name type="common">Green alga</name>
    <name type="synonym">Acutodesmus obliquus</name>
    <dbReference type="NCBI Taxonomy" id="3088"/>
    <lineage>
        <taxon>Eukaryota</taxon>
        <taxon>Viridiplantae</taxon>
        <taxon>Chlorophyta</taxon>
        <taxon>core chlorophytes</taxon>
        <taxon>Chlorophyceae</taxon>
        <taxon>CS clade</taxon>
        <taxon>Sphaeropleales</taxon>
        <taxon>Scenedesmaceae</taxon>
        <taxon>Tetradesmus</taxon>
    </lineage>
</organism>
<dbReference type="PANTHER" id="PTHR21443">
    <property type="entry name" value="CONSERVED OLIGOMERIC GOLGI COMPLEX COMPONENT 7"/>
    <property type="match status" value="1"/>
</dbReference>
<comment type="subcellular location">
    <subcellularLocation>
        <location evidence="1">Golgi apparatus membrane</location>
        <topology evidence="1">Peripheral membrane protein</topology>
    </subcellularLocation>
</comment>
<evidence type="ECO:0000256" key="3">
    <source>
        <dbReference type="ARBA" id="ARBA00020984"/>
    </source>
</evidence>
<evidence type="ECO:0000256" key="4">
    <source>
        <dbReference type="ARBA" id="ARBA00022448"/>
    </source>
</evidence>
<evidence type="ECO:0000313" key="9">
    <source>
        <dbReference type="EMBL" id="SZX61637.1"/>
    </source>
</evidence>
<dbReference type="GO" id="GO:0000139">
    <property type="term" value="C:Golgi membrane"/>
    <property type="evidence" value="ECO:0007669"/>
    <property type="project" value="UniProtKB-SubCell"/>
</dbReference>
<dbReference type="Pfam" id="PF10191">
    <property type="entry name" value="COG7"/>
    <property type="match status" value="1"/>
</dbReference>
<keyword evidence="5" id="KW-0653">Protein transport</keyword>